<evidence type="ECO:0000313" key="3">
    <source>
        <dbReference type="EMBL" id="SGZ56022.1"/>
    </source>
</evidence>
<dbReference type="AlphaFoldDB" id="A0A1L0DUK3"/>
<accession>A0A1L0DUK3</accession>
<keyword evidence="2" id="KW-0677">Repeat</keyword>
<dbReference type="Gene3D" id="3.80.10.10">
    <property type="entry name" value="Ribonuclease Inhibitor"/>
    <property type="match status" value="3"/>
</dbReference>
<dbReference type="SMART" id="SM00365">
    <property type="entry name" value="LRR_SD22"/>
    <property type="match status" value="5"/>
</dbReference>
<dbReference type="SUPFAM" id="SSF52058">
    <property type="entry name" value="L domain-like"/>
    <property type="match status" value="2"/>
</dbReference>
<dbReference type="OrthoDB" id="4073735at2759"/>
<keyword evidence="4" id="KW-1185">Reference proteome</keyword>
<name>A0A1L0DUK3_9ASCO</name>
<dbReference type="InterPro" id="IPR032675">
    <property type="entry name" value="LRR_dom_sf"/>
</dbReference>
<evidence type="ECO:0000256" key="2">
    <source>
        <dbReference type="ARBA" id="ARBA00022737"/>
    </source>
</evidence>
<dbReference type="EMBL" id="LT635760">
    <property type="protein sequence ID" value="SGZ56022.1"/>
    <property type="molecule type" value="Genomic_DNA"/>
</dbReference>
<evidence type="ECO:0000313" key="4">
    <source>
        <dbReference type="Proteomes" id="UP000182334"/>
    </source>
</evidence>
<gene>
    <name evidence="3" type="ORF">SAMEA4029010_CIC11G00000003955</name>
</gene>
<evidence type="ECO:0000256" key="1">
    <source>
        <dbReference type="ARBA" id="ARBA00022614"/>
    </source>
</evidence>
<organism evidence="3 4">
    <name type="scientific">Sungouiella intermedia</name>
    <dbReference type="NCBI Taxonomy" id="45354"/>
    <lineage>
        <taxon>Eukaryota</taxon>
        <taxon>Fungi</taxon>
        <taxon>Dikarya</taxon>
        <taxon>Ascomycota</taxon>
        <taxon>Saccharomycotina</taxon>
        <taxon>Pichiomycetes</taxon>
        <taxon>Metschnikowiaceae</taxon>
        <taxon>Sungouiella</taxon>
    </lineage>
</organism>
<dbReference type="PANTHER" id="PTHR15454">
    <property type="entry name" value="NISCHARIN RELATED"/>
    <property type="match status" value="1"/>
</dbReference>
<dbReference type="STRING" id="45354.A0A1L0DUK3"/>
<reference evidence="3 4" key="1">
    <citation type="submission" date="2016-10" db="EMBL/GenBank/DDBJ databases">
        <authorList>
            <person name="de Groot N.N."/>
        </authorList>
    </citation>
    <scope>NUCLEOTIDE SEQUENCE [LARGE SCALE GENOMIC DNA]</scope>
    <source>
        <strain evidence="3 4">CBS 141442</strain>
    </source>
</reference>
<dbReference type="InterPro" id="IPR001611">
    <property type="entry name" value="Leu-rich_rpt"/>
</dbReference>
<proteinExistence type="predicted"/>
<dbReference type="PROSITE" id="PS51450">
    <property type="entry name" value="LRR"/>
    <property type="match status" value="2"/>
</dbReference>
<dbReference type="Proteomes" id="UP000182334">
    <property type="component" value="Chromosome V"/>
</dbReference>
<sequence length="632" mass="72584">MSNSDFLQNYLLDLPWTVLGDALKYLPAELVYDPLSKVPALRNVIIESYFSNELHFILSPTLRPHLCTSDPQKRELIDITSYGEIEDFLVENPDVTPRLVKVITNQDFRSMELLLTKYRNFFMAVPTLQIHVEKYELTVEDMQLLLSFPNLQKLQTGRIKLHRALPAMISGFKHMKNLKEIVFLGHEIKNWSNLLLPPNLENFDVSWHPNTDVASMNLPDSVINLFWNLVGLTNSVFNSMTFSLQLRTLMLTYNNLVSINVSQLPQSLETIDLSHNHLSSFEYNEGAARWPPNLKTILLSNNAINDQSLRELSQIEWSPFLDNLRLDMNKFTRLDDLHTLPENLKFLDISGTLLSGFEVAHRQDDYIYFRFPEGLEFLNIQNSRALKYPQRTDTVEYRIKFPSSLATLNLDECNITDLSFFLFPLSLKTLSLSGNKIGSLNSYEFTVNGSGIVTWTQLKNLHELDLFFNSIENIECWMPPPSIRKIDLRKNAIKALLKVNTPLFNETFCHRLVDLHVLNLGENLIDTIDIDVVLPPNLTDLILRRNELTKFTFTPTFCCHSALAHLDISSNSIEEISIDLNVASASNLQTLNLSKNAGTLPVTSEQFYKMLEEIGLYVTKKKHNIKSEHTFK</sequence>
<keyword evidence="1" id="KW-0433">Leucine-rich repeat</keyword>
<dbReference type="GO" id="GO:0005737">
    <property type="term" value="C:cytoplasm"/>
    <property type="evidence" value="ECO:0007669"/>
    <property type="project" value="TreeGrafter"/>
</dbReference>
<protein>
    <submittedName>
        <fullName evidence="3">CIC11C00000003955</fullName>
    </submittedName>
</protein>
<dbReference type="Pfam" id="PF13516">
    <property type="entry name" value="LRR_6"/>
    <property type="match status" value="1"/>
</dbReference>